<dbReference type="Pfam" id="PF00588">
    <property type="entry name" value="SpoU_methylase"/>
    <property type="match status" value="1"/>
</dbReference>
<dbReference type="Gene3D" id="3.40.1280.10">
    <property type="match status" value="1"/>
</dbReference>
<dbReference type="SUPFAM" id="SSF55315">
    <property type="entry name" value="L30e-like"/>
    <property type="match status" value="1"/>
</dbReference>
<accession>A0A1X6PKW2</accession>
<gene>
    <name evidence="5" type="ORF">BU14_0014s0009</name>
</gene>
<dbReference type="GO" id="GO:0032259">
    <property type="term" value="P:methylation"/>
    <property type="evidence" value="ECO:0007669"/>
    <property type="project" value="UniProtKB-KW"/>
</dbReference>
<evidence type="ECO:0000256" key="1">
    <source>
        <dbReference type="ARBA" id="ARBA00007228"/>
    </source>
</evidence>
<sequence>MTNAAWEPLPFVAKRAAFQLCGATKAALPVWTARRSWACGSRPRFRYPAASAGTSTHPPPVCRVSASLHATAAGEVDPPSPLPDALQDAVEVVSTRNPRIKAVRHLLRRRMREREGLLLLEGHRLVVDALGAARPAAPVHTVVATRQAAARLWPALSTATGVARDALLVATPDVVASVCDTVTPQGVVAVVGRPSTTVVPGSTLLLALDGVADPGNVGTLLRSAAAAGADGVVLTKGCADVWSPKALRAGMGAQLRLPVLAGLEPEEVVAWARGRGLRLRVADGSAVMAYDGVDWAAPTVLVVGGEAEGPSAALLAAADDVVAIPMLGEVESLNAAIAGSVVLYEARRQRSEASGSGT</sequence>
<dbReference type="CDD" id="cd18095">
    <property type="entry name" value="SpoU-like_rRNA-MTase"/>
    <property type="match status" value="1"/>
</dbReference>
<dbReference type="InterPro" id="IPR053888">
    <property type="entry name" value="MRM3-like_sub_bind"/>
</dbReference>
<protein>
    <recommendedName>
        <fullName evidence="4">RNA 2-O ribose methyltransferase substrate binding domain-containing protein</fullName>
    </recommendedName>
</protein>
<keyword evidence="6" id="KW-1185">Reference proteome</keyword>
<dbReference type="OrthoDB" id="270651at2759"/>
<proteinExistence type="inferred from homology"/>
<dbReference type="PANTHER" id="PTHR43191:SF2">
    <property type="entry name" value="RRNA METHYLTRANSFERASE 3, MITOCHONDRIAL"/>
    <property type="match status" value="1"/>
</dbReference>
<evidence type="ECO:0000256" key="2">
    <source>
        <dbReference type="ARBA" id="ARBA00022603"/>
    </source>
</evidence>
<dbReference type="InterPro" id="IPR013123">
    <property type="entry name" value="SpoU_subst-bd"/>
</dbReference>
<organism evidence="5 6">
    <name type="scientific">Porphyra umbilicalis</name>
    <name type="common">Purple laver</name>
    <name type="synonym">Red alga</name>
    <dbReference type="NCBI Taxonomy" id="2786"/>
    <lineage>
        <taxon>Eukaryota</taxon>
        <taxon>Rhodophyta</taxon>
        <taxon>Bangiophyceae</taxon>
        <taxon>Bangiales</taxon>
        <taxon>Bangiaceae</taxon>
        <taxon>Porphyra</taxon>
    </lineage>
</organism>
<dbReference type="EMBL" id="KV918761">
    <property type="protein sequence ID" value="OSX81455.1"/>
    <property type="molecule type" value="Genomic_DNA"/>
</dbReference>
<dbReference type="AlphaFoldDB" id="A0A1X6PKW2"/>
<dbReference type="SUPFAM" id="SSF75217">
    <property type="entry name" value="alpha/beta knot"/>
    <property type="match status" value="1"/>
</dbReference>
<dbReference type="GO" id="GO:0005737">
    <property type="term" value="C:cytoplasm"/>
    <property type="evidence" value="ECO:0007669"/>
    <property type="project" value="UniProtKB-ARBA"/>
</dbReference>
<dbReference type="Gene3D" id="3.30.1330.30">
    <property type="match status" value="1"/>
</dbReference>
<dbReference type="InterPro" id="IPR051259">
    <property type="entry name" value="rRNA_Methyltransferase"/>
</dbReference>
<evidence type="ECO:0000313" key="5">
    <source>
        <dbReference type="EMBL" id="OSX81455.1"/>
    </source>
</evidence>
<dbReference type="PANTHER" id="PTHR43191">
    <property type="entry name" value="RRNA METHYLTRANSFERASE 3"/>
    <property type="match status" value="1"/>
</dbReference>
<dbReference type="InterPro" id="IPR029028">
    <property type="entry name" value="Alpha/beta_knot_MTases"/>
</dbReference>
<dbReference type="Proteomes" id="UP000218209">
    <property type="component" value="Unassembled WGS sequence"/>
</dbReference>
<name>A0A1X6PKW2_PORUM</name>
<keyword evidence="3" id="KW-0808">Transferase</keyword>
<evidence type="ECO:0000256" key="3">
    <source>
        <dbReference type="ARBA" id="ARBA00022679"/>
    </source>
</evidence>
<dbReference type="GO" id="GO:0003723">
    <property type="term" value="F:RNA binding"/>
    <property type="evidence" value="ECO:0007669"/>
    <property type="project" value="InterPro"/>
</dbReference>
<keyword evidence="2" id="KW-0489">Methyltransferase</keyword>
<evidence type="ECO:0000259" key="4">
    <source>
        <dbReference type="SMART" id="SM00967"/>
    </source>
</evidence>
<dbReference type="SMART" id="SM00967">
    <property type="entry name" value="SpoU_sub_bind"/>
    <property type="match status" value="1"/>
</dbReference>
<reference evidence="5 6" key="1">
    <citation type="submission" date="2017-03" db="EMBL/GenBank/DDBJ databases">
        <title>WGS assembly of Porphyra umbilicalis.</title>
        <authorList>
            <person name="Brawley S.H."/>
            <person name="Blouin N.A."/>
            <person name="Ficko-Blean E."/>
            <person name="Wheeler G.L."/>
            <person name="Lohr M."/>
            <person name="Goodson H.V."/>
            <person name="Jenkins J.W."/>
            <person name="Blaby-Haas C.E."/>
            <person name="Helliwell K.E."/>
            <person name="Chan C."/>
            <person name="Marriage T."/>
            <person name="Bhattacharya D."/>
            <person name="Klein A.S."/>
            <person name="Badis Y."/>
            <person name="Brodie J."/>
            <person name="Cao Y."/>
            <person name="Collen J."/>
            <person name="Dittami S.M."/>
            <person name="Gachon C.M."/>
            <person name="Green B.R."/>
            <person name="Karpowicz S."/>
            <person name="Kim J.W."/>
            <person name="Kudahl U."/>
            <person name="Lin S."/>
            <person name="Michel G."/>
            <person name="Mittag M."/>
            <person name="Olson B.J."/>
            <person name="Pangilinan J."/>
            <person name="Peng Y."/>
            <person name="Qiu H."/>
            <person name="Shu S."/>
            <person name="Singer J.T."/>
            <person name="Smith A.G."/>
            <person name="Sprecher B.N."/>
            <person name="Wagner V."/>
            <person name="Wang W."/>
            <person name="Wang Z.-Y."/>
            <person name="Yan J."/>
            <person name="Yarish C."/>
            <person name="Zoeuner-Riek S."/>
            <person name="Zhuang Y."/>
            <person name="Zou Y."/>
            <person name="Lindquist E.A."/>
            <person name="Grimwood J."/>
            <person name="Barry K."/>
            <person name="Rokhsar D.S."/>
            <person name="Schmutz J."/>
            <person name="Stiller J.W."/>
            <person name="Grossman A.R."/>
            <person name="Prochnik S.E."/>
        </authorList>
    </citation>
    <scope>NUCLEOTIDE SEQUENCE [LARGE SCALE GENOMIC DNA]</scope>
    <source>
        <strain evidence="5">4086291</strain>
    </source>
</reference>
<dbReference type="GO" id="GO:0008173">
    <property type="term" value="F:RNA methyltransferase activity"/>
    <property type="evidence" value="ECO:0007669"/>
    <property type="project" value="InterPro"/>
</dbReference>
<dbReference type="Pfam" id="PF22435">
    <property type="entry name" value="MRM3-like_sub_bind"/>
    <property type="match status" value="1"/>
</dbReference>
<dbReference type="GO" id="GO:0006396">
    <property type="term" value="P:RNA processing"/>
    <property type="evidence" value="ECO:0007669"/>
    <property type="project" value="InterPro"/>
</dbReference>
<evidence type="ECO:0000313" key="6">
    <source>
        <dbReference type="Proteomes" id="UP000218209"/>
    </source>
</evidence>
<comment type="similarity">
    <text evidence="1">Belongs to the class IV-like SAM-binding methyltransferase superfamily. RNA methyltransferase TrmH family.</text>
</comment>
<dbReference type="InterPro" id="IPR029026">
    <property type="entry name" value="tRNA_m1G_MTases_N"/>
</dbReference>
<feature type="domain" description="RNA 2-O ribose methyltransferase substrate binding" evidence="4">
    <location>
        <begin position="119"/>
        <end position="197"/>
    </location>
</feature>
<dbReference type="InterPro" id="IPR029064">
    <property type="entry name" value="Ribosomal_eL30-like_sf"/>
</dbReference>
<dbReference type="InterPro" id="IPR001537">
    <property type="entry name" value="SpoU_MeTrfase"/>
</dbReference>